<dbReference type="OrthoDB" id="1705416at2759"/>
<evidence type="ECO:0000256" key="1">
    <source>
        <dbReference type="RuleBase" id="RU363045"/>
    </source>
</evidence>
<dbReference type="InterPro" id="IPR002838">
    <property type="entry name" value="AIM24"/>
</dbReference>
<keyword evidence="4" id="KW-1185">Reference proteome</keyword>
<dbReference type="EMBL" id="JANBPU010000071">
    <property type="protein sequence ID" value="KAJ1917439.1"/>
    <property type="molecule type" value="Genomic_DNA"/>
</dbReference>
<feature type="region of interest" description="Disordered" evidence="2">
    <location>
        <begin position="196"/>
        <end position="247"/>
    </location>
</feature>
<protein>
    <recommendedName>
        <fullName evidence="1">Altered inheritance of mitochondria protein 24, mitochondrial</fullName>
    </recommendedName>
</protein>
<dbReference type="GO" id="GO:0005739">
    <property type="term" value="C:mitochondrion"/>
    <property type="evidence" value="ECO:0007669"/>
    <property type="project" value="UniProtKB-SubCell"/>
</dbReference>
<dbReference type="Pfam" id="PF01987">
    <property type="entry name" value="AIM24"/>
    <property type="match status" value="1"/>
</dbReference>
<gene>
    <name evidence="3" type="ORF">H4219_003182</name>
</gene>
<evidence type="ECO:0000313" key="4">
    <source>
        <dbReference type="Proteomes" id="UP001150538"/>
    </source>
</evidence>
<name>A0A9W8A178_9FUNG</name>
<sequence>MLLPNSKPNPSDPLFEVKGTLVVAKMPAYSQMSVTPGSIIGQSNRIRQKTTTRGFGPIAFAKKLVLGRSALVQQVWTNDHSGEVVLAGGAEKGAISVIEMSGSGEYYVRPSSILAFTKFLSTSTWYGKGIRFDRLSGKGSFVIRGSHRLVLEKGQEFLVDPRYINAFETTMLLEPLVPVSERKPVVQITTVEVPVKTSGPSPKVGSNTGPSGNEKASVDKPNTKDAPVSRSSASDVPAKKDSSVNATTKKRRVEINWKEIYQRAVQQAKKITGGTEQYRLVGPGEFYITTNQFGASVWQRLSLTPKKH</sequence>
<reference evidence="3" key="1">
    <citation type="submission" date="2022-07" db="EMBL/GenBank/DDBJ databases">
        <title>Phylogenomic reconstructions and comparative analyses of Kickxellomycotina fungi.</title>
        <authorList>
            <person name="Reynolds N.K."/>
            <person name="Stajich J.E."/>
            <person name="Barry K."/>
            <person name="Grigoriev I.V."/>
            <person name="Crous P."/>
            <person name="Smith M.E."/>
        </authorList>
    </citation>
    <scope>NUCLEOTIDE SEQUENCE</scope>
    <source>
        <strain evidence="3">NBRC 100468</strain>
    </source>
</reference>
<dbReference type="Proteomes" id="UP001150538">
    <property type="component" value="Unassembled WGS sequence"/>
</dbReference>
<dbReference type="InterPro" id="IPR016031">
    <property type="entry name" value="Trp_RNA-bd_attenuator-like_dom"/>
</dbReference>
<dbReference type="InterPro" id="IPR036983">
    <property type="entry name" value="AIM24_sf"/>
</dbReference>
<dbReference type="Gene3D" id="3.60.160.10">
    <property type="entry name" value="Mitochondrial biogenesis AIM24"/>
    <property type="match status" value="1"/>
</dbReference>
<evidence type="ECO:0000313" key="3">
    <source>
        <dbReference type="EMBL" id="KAJ1917439.1"/>
    </source>
</evidence>
<organism evidence="3 4">
    <name type="scientific">Mycoemilia scoparia</name>
    <dbReference type="NCBI Taxonomy" id="417184"/>
    <lineage>
        <taxon>Eukaryota</taxon>
        <taxon>Fungi</taxon>
        <taxon>Fungi incertae sedis</taxon>
        <taxon>Zoopagomycota</taxon>
        <taxon>Kickxellomycotina</taxon>
        <taxon>Kickxellomycetes</taxon>
        <taxon>Kickxellales</taxon>
        <taxon>Kickxellaceae</taxon>
        <taxon>Mycoemilia</taxon>
    </lineage>
</organism>
<comment type="caution">
    <text evidence="3">The sequence shown here is derived from an EMBL/GenBank/DDBJ whole genome shotgun (WGS) entry which is preliminary data.</text>
</comment>
<dbReference type="AlphaFoldDB" id="A0A9W8A178"/>
<comment type="similarity">
    <text evidence="1">Belongs to the AIM24 family.</text>
</comment>
<evidence type="ECO:0000256" key="2">
    <source>
        <dbReference type="SAM" id="MobiDB-lite"/>
    </source>
</evidence>
<feature type="compositionally biased region" description="Polar residues" evidence="2">
    <location>
        <begin position="198"/>
        <end position="211"/>
    </location>
</feature>
<comment type="subcellular location">
    <subcellularLocation>
        <location evidence="1">Mitochondrion</location>
    </subcellularLocation>
</comment>
<proteinExistence type="inferred from homology"/>
<keyword evidence="1" id="KW-0496">Mitochondrion</keyword>
<dbReference type="SUPFAM" id="SSF51219">
    <property type="entry name" value="TRAP-like"/>
    <property type="match status" value="1"/>
</dbReference>
<accession>A0A9W8A178</accession>